<evidence type="ECO:0000256" key="4">
    <source>
        <dbReference type="ARBA" id="ARBA00022989"/>
    </source>
</evidence>
<feature type="transmembrane region" description="Helical" evidence="6">
    <location>
        <begin position="417"/>
        <end position="436"/>
    </location>
</feature>
<evidence type="ECO:0000256" key="3">
    <source>
        <dbReference type="ARBA" id="ARBA00022692"/>
    </source>
</evidence>
<feature type="transmembrane region" description="Helical" evidence="6">
    <location>
        <begin position="238"/>
        <end position="256"/>
    </location>
</feature>
<dbReference type="PROSITE" id="PS50850">
    <property type="entry name" value="MFS"/>
    <property type="match status" value="1"/>
</dbReference>
<feature type="domain" description="Major facilitator superfamily (MFS) profile" evidence="7">
    <location>
        <begin position="67"/>
        <end position="513"/>
    </location>
</feature>
<evidence type="ECO:0000256" key="6">
    <source>
        <dbReference type="SAM" id="Phobius"/>
    </source>
</evidence>
<dbReference type="InterPro" id="IPR020846">
    <property type="entry name" value="MFS_dom"/>
</dbReference>
<feature type="transmembrane region" description="Helical" evidence="6">
    <location>
        <begin position="144"/>
        <end position="163"/>
    </location>
</feature>
<evidence type="ECO:0000256" key="5">
    <source>
        <dbReference type="ARBA" id="ARBA00023136"/>
    </source>
</evidence>
<dbReference type="GeneID" id="39590418"/>
<gene>
    <name evidence="8" type="ORF">EHS24_005875</name>
</gene>
<dbReference type="PROSITE" id="PS00216">
    <property type="entry name" value="SUGAR_TRANSPORT_1"/>
    <property type="match status" value="1"/>
</dbReference>
<dbReference type="PANTHER" id="PTHR48022">
    <property type="entry name" value="PLASTIDIC GLUCOSE TRANSPORTER 4"/>
    <property type="match status" value="1"/>
</dbReference>
<dbReference type="InterPro" id="IPR005828">
    <property type="entry name" value="MFS_sugar_transport-like"/>
</dbReference>
<dbReference type="GO" id="GO:0016020">
    <property type="term" value="C:membrane"/>
    <property type="evidence" value="ECO:0007669"/>
    <property type="project" value="UniProtKB-SubCell"/>
</dbReference>
<keyword evidence="5 6" id="KW-0472">Membrane</keyword>
<dbReference type="InterPro" id="IPR050360">
    <property type="entry name" value="MFS_Sugar_Transporters"/>
</dbReference>
<feature type="transmembrane region" description="Helical" evidence="6">
    <location>
        <begin position="457"/>
        <end position="474"/>
    </location>
</feature>
<keyword evidence="9" id="KW-1185">Reference proteome</keyword>
<accession>A0A427Y034</accession>
<evidence type="ECO:0000259" key="7">
    <source>
        <dbReference type="PROSITE" id="PS50850"/>
    </source>
</evidence>
<dbReference type="InterPro" id="IPR005829">
    <property type="entry name" value="Sugar_transporter_CS"/>
</dbReference>
<organism evidence="8 9">
    <name type="scientific">Apiotrichum porosum</name>
    <dbReference type="NCBI Taxonomy" id="105984"/>
    <lineage>
        <taxon>Eukaryota</taxon>
        <taxon>Fungi</taxon>
        <taxon>Dikarya</taxon>
        <taxon>Basidiomycota</taxon>
        <taxon>Agaricomycotina</taxon>
        <taxon>Tremellomycetes</taxon>
        <taxon>Trichosporonales</taxon>
        <taxon>Trichosporonaceae</taxon>
        <taxon>Apiotrichum</taxon>
    </lineage>
</organism>
<dbReference type="InterPro" id="IPR036259">
    <property type="entry name" value="MFS_trans_sf"/>
</dbReference>
<comment type="caution">
    <text evidence="8">The sequence shown here is derived from an EMBL/GenBank/DDBJ whole genome shotgun (WGS) entry which is preliminary data.</text>
</comment>
<evidence type="ECO:0000256" key="2">
    <source>
        <dbReference type="ARBA" id="ARBA00010992"/>
    </source>
</evidence>
<protein>
    <recommendedName>
        <fullName evidence="7">Major facilitator superfamily (MFS) profile domain-containing protein</fullName>
    </recommendedName>
</protein>
<feature type="transmembrane region" description="Helical" evidence="6">
    <location>
        <begin position="169"/>
        <end position="191"/>
    </location>
</feature>
<feature type="transmembrane region" description="Helical" evidence="6">
    <location>
        <begin position="486"/>
        <end position="509"/>
    </location>
</feature>
<evidence type="ECO:0000313" key="8">
    <source>
        <dbReference type="EMBL" id="RSH84355.1"/>
    </source>
</evidence>
<dbReference type="Pfam" id="PF00083">
    <property type="entry name" value="Sugar_tr"/>
    <property type="match status" value="1"/>
</dbReference>
<evidence type="ECO:0000313" key="9">
    <source>
        <dbReference type="Proteomes" id="UP000279236"/>
    </source>
</evidence>
<sequence>MTADSTTMAGEAKPTIEHLSIRDDADGLEVKGDDVQHSGLGTEFVRSAWDDLSYKETVKMFWRGILVCFVAAFSAFTDGYQIAMIGNIIAFKGFVNQFSTETNSSGTPILAADVLSAWNAVGSVMQWCGMNLFPLISDRFGRRWCMISYWVVIAAGCACESGARDWRVWLLAKMFVGLGVGAMQVTMQCYLTEMSPTSKIRGAMLSCYNFWWVTGMFIGTVVITILNKKDSNNWLLVIYSQWSQVGAMGIIYVFLLPESPWWYARQGKHEQGVKALRRLYGKIAGYNPEEEYAILQHTVEHEREYALANKEISWLAIFKGVNGWRTFVACYELTAAGFVGQSFLSTYVVYFFELAGSTDPFANTCITSALGIACTVFLLFGLDLVGRRRMITYGVTTMWFCLFIIGCMSLVKNQTKAMNGFLIFLACLWTVSFNLANGAGWPLVGEVPSSRLRAKTGGFAASVSVAFGIGVGYGTPYMISETDLNWGLKTCFFFAGLSAPLVVGLWFVIPETTGRSAAELDEMFEAKVKPWRFRKYVTDAQRFGTVAKESAPQTATS</sequence>
<dbReference type="AlphaFoldDB" id="A0A427Y034"/>
<feature type="transmembrane region" description="Helical" evidence="6">
    <location>
        <begin position="65"/>
        <end position="89"/>
    </location>
</feature>
<dbReference type="GO" id="GO:0005351">
    <property type="term" value="F:carbohydrate:proton symporter activity"/>
    <property type="evidence" value="ECO:0007669"/>
    <property type="project" value="TreeGrafter"/>
</dbReference>
<feature type="transmembrane region" description="Helical" evidence="6">
    <location>
        <begin position="361"/>
        <end position="384"/>
    </location>
</feature>
<proteinExistence type="inferred from homology"/>
<name>A0A427Y034_9TREE</name>
<dbReference type="RefSeq" id="XP_028477803.1">
    <property type="nucleotide sequence ID" value="XM_028621351.1"/>
</dbReference>
<evidence type="ECO:0000256" key="1">
    <source>
        <dbReference type="ARBA" id="ARBA00004141"/>
    </source>
</evidence>
<dbReference type="SUPFAM" id="SSF103473">
    <property type="entry name" value="MFS general substrate transporter"/>
    <property type="match status" value="1"/>
</dbReference>
<feature type="transmembrane region" description="Helical" evidence="6">
    <location>
        <begin position="203"/>
        <end position="226"/>
    </location>
</feature>
<comment type="similarity">
    <text evidence="2">Belongs to the major facilitator superfamily. Sugar transporter (TC 2.A.1.1) family.</text>
</comment>
<comment type="subcellular location">
    <subcellularLocation>
        <location evidence="1">Membrane</location>
        <topology evidence="1">Multi-pass membrane protein</topology>
    </subcellularLocation>
</comment>
<keyword evidence="4 6" id="KW-1133">Transmembrane helix</keyword>
<keyword evidence="3 6" id="KW-0812">Transmembrane</keyword>
<dbReference type="EMBL" id="RSCE01000003">
    <property type="protein sequence ID" value="RSH84355.1"/>
    <property type="molecule type" value="Genomic_DNA"/>
</dbReference>
<dbReference type="PANTHER" id="PTHR48022:SF33">
    <property type="entry name" value="SUGAR PERMEASE, PUTATIVE (AFU_ORTHOLOGUE AFUA_6G12040)-RELATED"/>
    <property type="match status" value="1"/>
</dbReference>
<dbReference type="Gene3D" id="1.20.1250.20">
    <property type="entry name" value="MFS general substrate transporter like domains"/>
    <property type="match status" value="1"/>
</dbReference>
<feature type="transmembrane region" description="Helical" evidence="6">
    <location>
        <begin position="391"/>
        <end position="411"/>
    </location>
</feature>
<dbReference type="OrthoDB" id="2544694at2759"/>
<reference evidence="8 9" key="1">
    <citation type="submission" date="2018-11" db="EMBL/GenBank/DDBJ databases">
        <title>Genome sequence of Apiotrichum porosum DSM 27194.</title>
        <authorList>
            <person name="Aliyu H."/>
            <person name="Gorte O."/>
            <person name="Ochsenreither K."/>
        </authorList>
    </citation>
    <scope>NUCLEOTIDE SEQUENCE [LARGE SCALE GENOMIC DNA]</scope>
    <source>
        <strain evidence="8 9">DSM 27194</strain>
    </source>
</reference>
<dbReference type="Proteomes" id="UP000279236">
    <property type="component" value="Unassembled WGS sequence"/>
</dbReference>